<dbReference type="EC" id="3.5.1.28" evidence="4"/>
<dbReference type="Proteomes" id="UP001595997">
    <property type="component" value="Unassembled WGS sequence"/>
</dbReference>
<dbReference type="RefSeq" id="WP_386441661.1">
    <property type="nucleotide sequence ID" value="NZ_JBHSFH010000003.1"/>
</dbReference>
<comment type="caution">
    <text evidence="4">The sequence shown here is derived from an EMBL/GenBank/DDBJ whole genome shotgun (WGS) entry which is preliminary data.</text>
</comment>
<dbReference type="CDD" id="cd02696">
    <property type="entry name" value="MurNAc-LAA"/>
    <property type="match status" value="1"/>
</dbReference>
<evidence type="ECO:0000313" key="4">
    <source>
        <dbReference type="EMBL" id="MFC4493053.1"/>
    </source>
</evidence>
<dbReference type="GO" id="GO:0008745">
    <property type="term" value="F:N-acetylmuramoyl-L-alanine amidase activity"/>
    <property type="evidence" value="ECO:0007669"/>
    <property type="project" value="UniProtKB-EC"/>
</dbReference>
<dbReference type="EMBL" id="JBHSFH010000003">
    <property type="protein sequence ID" value="MFC4493053.1"/>
    <property type="molecule type" value="Genomic_DNA"/>
</dbReference>
<feature type="region of interest" description="Disordered" evidence="2">
    <location>
        <begin position="1"/>
        <end position="22"/>
    </location>
</feature>
<organism evidence="4 5">
    <name type="scientific">Streptomyces ovatisporus</name>
    <dbReference type="NCBI Taxonomy" id="1128682"/>
    <lineage>
        <taxon>Bacteria</taxon>
        <taxon>Bacillati</taxon>
        <taxon>Actinomycetota</taxon>
        <taxon>Actinomycetes</taxon>
        <taxon>Kitasatosporales</taxon>
        <taxon>Streptomycetaceae</taxon>
        <taxon>Streptomyces</taxon>
    </lineage>
</organism>
<accession>A0ABV9A3E1</accession>
<dbReference type="Pfam" id="PF01520">
    <property type="entry name" value="Amidase_3"/>
    <property type="match status" value="1"/>
</dbReference>
<dbReference type="InterPro" id="IPR002508">
    <property type="entry name" value="MurNAc-LAA_cat"/>
</dbReference>
<dbReference type="PANTHER" id="PTHR30404:SF0">
    <property type="entry name" value="N-ACETYLMURAMOYL-L-ALANINE AMIDASE AMIC"/>
    <property type="match status" value="1"/>
</dbReference>
<evidence type="ECO:0000256" key="1">
    <source>
        <dbReference type="ARBA" id="ARBA00022801"/>
    </source>
</evidence>
<dbReference type="SUPFAM" id="SSF53187">
    <property type="entry name" value="Zn-dependent exopeptidases"/>
    <property type="match status" value="1"/>
</dbReference>
<feature type="domain" description="MurNAc-LAA" evidence="3">
    <location>
        <begin position="191"/>
        <end position="319"/>
    </location>
</feature>
<evidence type="ECO:0000313" key="5">
    <source>
        <dbReference type="Proteomes" id="UP001595997"/>
    </source>
</evidence>
<evidence type="ECO:0000259" key="3">
    <source>
        <dbReference type="SMART" id="SM00646"/>
    </source>
</evidence>
<dbReference type="Gene3D" id="3.40.630.40">
    <property type="entry name" value="Zn-dependent exopeptidases"/>
    <property type="match status" value="1"/>
</dbReference>
<keyword evidence="1 4" id="KW-0378">Hydrolase</keyword>
<gene>
    <name evidence="4" type="ORF">ACFPA8_02745</name>
</gene>
<protein>
    <submittedName>
        <fullName evidence="4">N-acetylmuramoyl-L-alanine amidase</fullName>
        <ecNumber evidence="4">3.5.1.28</ecNumber>
    </submittedName>
</protein>
<dbReference type="SMART" id="SM00646">
    <property type="entry name" value="Ami_3"/>
    <property type="match status" value="1"/>
</dbReference>
<feature type="compositionally biased region" description="Polar residues" evidence="2">
    <location>
        <begin position="69"/>
        <end position="79"/>
    </location>
</feature>
<feature type="region of interest" description="Disordered" evidence="2">
    <location>
        <begin position="55"/>
        <end position="121"/>
    </location>
</feature>
<dbReference type="InterPro" id="IPR050695">
    <property type="entry name" value="N-acetylmuramoyl_amidase_3"/>
</dbReference>
<reference evidence="5" key="1">
    <citation type="journal article" date="2019" name="Int. J. Syst. Evol. Microbiol.">
        <title>The Global Catalogue of Microorganisms (GCM) 10K type strain sequencing project: providing services to taxonomists for standard genome sequencing and annotation.</title>
        <authorList>
            <consortium name="The Broad Institute Genomics Platform"/>
            <consortium name="The Broad Institute Genome Sequencing Center for Infectious Disease"/>
            <person name="Wu L."/>
            <person name="Ma J."/>
        </authorList>
    </citation>
    <scope>NUCLEOTIDE SEQUENCE [LARGE SCALE GENOMIC DNA]</scope>
    <source>
        <strain evidence="5">CGMCC 4.7357</strain>
    </source>
</reference>
<name>A0ABV9A3E1_9ACTN</name>
<dbReference type="PANTHER" id="PTHR30404">
    <property type="entry name" value="N-ACETYLMURAMOYL-L-ALANINE AMIDASE"/>
    <property type="match status" value="1"/>
</dbReference>
<proteinExistence type="predicted"/>
<keyword evidence="5" id="KW-1185">Reference proteome</keyword>
<sequence length="326" mass="34156">MHEGSPSPNEKPPSTRWAPGAGAARGRVRRVTAVVAVLVPASFAAWLMWQSVGGSAEAGKPAPTLMPLPTSSEQDSQSAGGRPSGHGDGEATPQPSGPERKPLAGRTVVIDPGHNPRNREHAAEINRTVDIGTSRKACDTTGTATESGYAEAEFTLDLARRVRTGLEKLGATVKLTHDGDREWGPCVDARAEAGNKAGADAAVSLHADGAPAGERGFHVILPESVDEGAADTRAIVGPSRALGRELVSAFQEFTGERPARYISGGKGVDTRGDLGGLNLSRVPKVFLECGNMRNARDADGFTDSKWRDRAARGVTEGVAEFLEGKR</sequence>
<evidence type="ECO:0000256" key="2">
    <source>
        <dbReference type="SAM" id="MobiDB-lite"/>
    </source>
</evidence>